<evidence type="ECO:0000256" key="5">
    <source>
        <dbReference type="ARBA" id="ARBA00023136"/>
    </source>
</evidence>
<feature type="transmembrane region" description="Helical" evidence="6">
    <location>
        <begin position="368"/>
        <end position="391"/>
    </location>
</feature>
<dbReference type="PANTHER" id="PTHR23513:SF11">
    <property type="entry name" value="STAPHYLOFERRIN A TRANSPORTER"/>
    <property type="match status" value="1"/>
</dbReference>
<proteinExistence type="predicted"/>
<reference evidence="7 8" key="1">
    <citation type="submission" date="2018-08" db="EMBL/GenBank/DDBJ databases">
        <title>Actinomadura spongicola sp. nov., isolated from marine sponge Leucetta chagosensis.</title>
        <authorList>
            <person name="Li L."/>
            <person name="Lin H.W."/>
        </authorList>
    </citation>
    <scope>NUCLEOTIDE SEQUENCE [LARGE SCALE GENOMIC DNA]</scope>
    <source>
        <strain evidence="7 8">LHW52907</strain>
    </source>
</reference>
<dbReference type="CDD" id="cd06173">
    <property type="entry name" value="MFS_MefA_like"/>
    <property type="match status" value="1"/>
</dbReference>
<dbReference type="AlphaFoldDB" id="A0A372GQT7"/>
<organism evidence="7 8">
    <name type="scientific">Actinomadura spongiicola</name>
    <dbReference type="NCBI Taxonomy" id="2303421"/>
    <lineage>
        <taxon>Bacteria</taxon>
        <taxon>Bacillati</taxon>
        <taxon>Actinomycetota</taxon>
        <taxon>Actinomycetes</taxon>
        <taxon>Streptosporangiales</taxon>
        <taxon>Thermomonosporaceae</taxon>
        <taxon>Actinomadura</taxon>
    </lineage>
</organism>
<feature type="transmembrane region" description="Helical" evidence="6">
    <location>
        <begin position="206"/>
        <end position="224"/>
    </location>
</feature>
<sequence>MDTLRAWTRELGFAWRETRLRSCVLVVPAVVGFFAPLALLKNRSIAPLFASRLVSSAGVGFGQLALAWGVMGLGYGAAELSVVLACKAAPAVLMVGVGVAGDRFRRHHVLVSAEFLASAAWLGLGACFLTDKASLPLLCGLAVLSGVATAMFLPTIRGIVADLLTGQSRRGGNALVSQTESAGLLIGLASSGVVVSTVGAGWAATARGLLCVVSALLLGLLKTLRHRHSGGITGDLRVGWREFSSCRWVWTMALQFTVLIVAAASFIEVIGPLYMAQGRGGAWGWGIVTACEALAALVGALVGARLRVDRPILVATALPATAAIPMLFVSSGCSWTIIALAMAVPGLCQAAYYVIWTTALQEHFSAEVLVRVNSWSIVASYLLAPVALLTIGPAVEAVGPASAAFVTGISVLAATALALLSVYSARLNRPASASQPEPAAS</sequence>
<dbReference type="EMBL" id="QVNQ01000001">
    <property type="protein sequence ID" value="RFS87453.1"/>
    <property type="molecule type" value="Genomic_DNA"/>
</dbReference>
<keyword evidence="8" id="KW-1185">Reference proteome</keyword>
<evidence type="ECO:0000313" key="8">
    <source>
        <dbReference type="Proteomes" id="UP000262882"/>
    </source>
</evidence>
<evidence type="ECO:0000256" key="2">
    <source>
        <dbReference type="ARBA" id="ARBA00022475"/>
    </source>
</evidence>
<dbReference type="GO" id="GO:0022857">
    <property type="term" value="F:transmembrane transporter activity"/>
    <property type="evidence" value="ECO:0007669"/>
    <property type="project" value="InterPro"/>
</dbReference>
<keyword evidence="5 6" id="KW-0472">Membrane</keyword>
<dbReference type="Pfam" id="PF07690">
    <property type="entry name" value="MFS_1"/>
    <property type="match status" value="1"/>
</dbReference>
<feature type="transmembrane region" description="Helical" evidence="6">
    <location>
        <begin position="403"/>
        <end position="423"/>
    </location>
</feature>
<dbReference type="SUPFAM" id="SSF103473">
    <property type="entry name" value="MFS general substrate transporter"/>
    <property type="match status" value="1"/>
</dbReference>
<keyword evidence="4 6" id="KW-1133">Transmembrane helix</keyword>
<evidence type="ECO:0000256" key="4">
    <source>
        <dbReference type="ARBA" id="ARBA00022989"/>
    </source>
</evidence>
<feature type="transmembrane region" description="Helical" evidence="6">
    <location>
        <begin position="109"/>
        <end position="129"/>
    </location>
</feature>
<feature type="transmembrane region" description="Helical" evidence="6">
    <location>
        <begin position="282"/>
        <end position="304"/>
    </location>
</feature>
<feature type="transmembrane region" description="Helical" evidence="6">
    <location>
        <begin position="135"/>
        <end position="160"/>
    </location>
</feature>
<name>A0A372GQT7_9ACTN</name>
<feature type="transmembrane region" description="Helical" evidence="6">
    <location>
        <begin position="245"/>
        <end position="270"/>
    </location>
</feature>
<evidence type="ECO:0000256" key="3">
    <source>
        <dbReference type="ARBA" id="ARBA00022692"/>
    </source>
</evidence>
<protein>
    <submittedName>
        <fullName evidence="7">MFS transporter</fullName>
    </submittedName>
</protein>
<dbReference type="InterPro" id="IPR011701">
    <property type="entry name" value="MFS"/>
</dbReference>
<feature type="transmembrane region" description="Helical" evidence="6">
    <location>
        <begin position="335"/>
        <end position="356"/>
    </location>
</feature>
<feature type="transmembrane region" description="Helical" evidence="6">
    <location>
        <begin position="77"/>
        <end position="97"/>
    </location>
</feature>
<feature type="transmembrane region" description="Helical" evidence="6">
    <location>
        <begin position="311"/>
        <end position="329"/>
    </location>
</feature>
<dbReference type="GO" id="GO:0005886">
    <property type="term" value="C:plasma membrane"/>
    <property type="evidence" value="ECO:0007669"/>
    <property type="project" value="UniProtKB-SubCell"/>
</dbReference>
<dbReference type="InterPro" id="IPR036259">
    <property type="entry name" value="MFS_trans_sf"/>
</dbReference>
<accession>A0A372GQT7</accession>
<gene>
    <name evidence="7" type="ORF">D0T12_04320</name>
</gene>
<evidence type="ECO:0000256" key="6">
    <source>
        <dbReference type="SAM" id="Phobius"/>
    </source>
</evidence>
<comment type="caution">
    <text evidence="7">The sequence shown here is derived from an EMBL/GenBank/DDBJ whole genome shotgun (WGS) entry which is preliminary data.</text>
</comment>
<feature type="transmembrane region" description="Helical" evidence="6">
    <location>
        <begin position="52"/>
        <end position="71"/>
    </location>
</feature>
<dbReference type="Proteomes" id="UP000262882">
    <property type="component" value="Unassembled WGS sequence"/>
</dbReference>
<dbReference type="Gene3D" id="1.20.1250.20">
    <property type="entry name" value="MFS general substrate transporter like domains"/>
    <property type="match status" value="1"/>
</dbReference>
<evidence type="ECO:0000256" key="1">
    <source>
        <dbReference type="ARBA" id="ARBA00004651"/>
    </source>
</evidence>
<comment type="subcellular location">
    <subcellularLocation>
        <location evidence="1">Cell membrane</location>
        <topology evidence="1">Multi-pass membrane protein</topology>
    </subcellularLocation>
</comment>
<keyword evidence="3 6" id="KW-0812">Transmembrane</keyword>
<keyword evidence="2" id="KW-1003">Cell membrane</keyword>
<feature type="transmembrane region" description="Helical" evidence="6">
    <location>
        <begin position="20"/>
        <end position="40"/>
    </location>
</feature>
<evidence type="ECO:0000313" key="7">
    <source>
        <dbReference type="EMBL" id="RFS87453.1"/>
    </source>
</evidence>
<dbReference type="PANTHER" id="PTHR23513">
    <property type="entry name" value="INTEGRAL MEMBRANE EFFLUX PROTEIN-RELATED"/>
    <property type="match status" value="1"/>
</dbReference>